<comment type="function">
    <text evidence="7">Part of the ABC transporter complex LsrABCD involved in autoinducer 2 (AI-2) import. Binds AI-2 and delivers it to the LsrC and LsrD permeases.</text>
</comment>
<dbReference type="Proteomes" id="UP000287394">
    <property type="component" value="Chromosome"/>
</dbReference>
<dbReference type="PANTHER" id="PTHR30036">
    <property type="entry name" value="D-XYLOSE-BINDING PERIPLASMIC PROTEIN"/>
    <property type="match status" value="1"/>
</dbReference>
<evidence type="ECO:0000256" key="4">
    <source>
        <dbReference type="ARBA" id="ARBA00014452"/>
    </source>
</evidence>
<name>A0A402D438_9BACT</name>
<dbReference type="InterPro" id="IPR028082">
    <property type="entry name" value="Peripla_BP_I"/>
</dbReference>
<evidence type="ECO:0000313" key="8">
    <source>
        <dbReference type="EMBL" id="BDI31198.1"/>
    </source>
</evidence>
<keyword evidence="6" id="KW-0574">Periplasm</keyword>
<dbReference type="CDD" id="cd20003">
    <property type="entry name" value="PBP1_LsrB_Quorum_Sensing"/>
    <property type="match status" value="1"/>
</dbReference>
<dbReference type="InterPro" id="IPR025997">
    <property type="entry name" value="SBP_2_dom"/>
</dbReference>
<dbReference type="InterPro" id="IPR030159">
    <property type="entry name" value="LsrB"/>
</dbReference>
<evidence type="ECO:0000313" key="9">
    <source>
        <dbReference type="Proteomes" id="UP000287394"/>
    </source>
</evidence>
<proteinExistence type="inferred from homology"/>
<protein>
    <recommendedName>
        <fullName evidence="4">Autoinducer 2-binding protein LsrB</fullName>
    </recommendedName>
</protein>
<evidence type="ECO:0000256" key="3">
    <source>
        <dbReference type="ARBA" id="ARBA00011262"/>
    </source>
</evidence>
<dbReference type="SUPFAM" id="SSF53822">
    <property type="entry name" value="Periplasmic binding protein-like I"/>
    <property type="match status" value="1"/>
</dbReference>
<dbReference type="GO" id="GO:0043190">
    <property type="term" value="C:ATP-binding cassette (ABC) transporter complex"/>
    <property type="evidence" value="ECO:0007669"/>
    <property type="project" value="InterPro"/>
</dbReference>
<dbReference type="PROSITE" id="PS51257">
    <property type="entry name" value="PROKAR_LIPOPROTEIN"/>
    <property type="match status" value="1"/>
</dbReference>
<comment type="similarity">
    <text evidence="2">Belongs to the bacterial solute-binding protein 2 family.</text>
</comment>
<gene>
    <name evidence="8" type="primary">rhaS</name>
    <name evidence="8" type="ORF">CCAX7_32490</name>
</gene>
<comment type="subunit">
    <text evidence="3">The complex is composed of two ATP-binding proteins (LsrA), two transmembrane proteins (LsrC and LsrD) and a solute-binding protein (LsrB).</text>
</comment>
<evidence type="ECO:0000256" key="6">
    <source>
        <dbReference type="ARBA" id="ARBA00022764"/>
    </source>
</evidence>
<dbReference type="AlphaFoldDB" id="A0A402D438"/>
<dbReference type="GO" id="GO:0030246">
    <property type="term" value="F:carbohydrate binding"/>
    <property type="evidence" value="ECO:0007669"/>
    <property type="project" value="TreeGrafter"/>
</dbReference>
<organism evidence="8 9">
    <name type="scientific">Capsulimonas corticalis</name>
    <dbReference type="NCBI Taxonomy" id="2219043"/>
    <lineage>
        <taxon>Bacteria</taxon>
        <taxon>Bacillati</taxon>
        <taxon>Armatimonadota</taxon>
        <taxon>Armatimonadia</taxon>
        <taxon>Capsulimonadales</taxon>
        <taxon>Capsulimonadaceae</taxon>
        <taxon>Capsulimonas</taxon>
    </lineage>
</organism>
<keyword evidence="9" id="KW-1185">Reference proteome</keyword>
<dbReference type="EMBL" id="AP025739">
    <property type="protein sequence ID" value="BDI31198.1"/>
    <property type="molecule type" value="Genomic_DNA"/>
</dbReference>
<dbReference type="KEGG" id="ccot:CCAX7_32490"/>
<dbReference type="GO" id="GO:0030288">
    <property type="term" value="C:outer membrane-bounded periplasmic space"/>
    <property type="evidence" value="ECO:0007669"/>
    <property type="project" value="TreeGrafter"/>
</dbReference>
<keyword evidence="5" id="KW-0732">Signal</keyword>
<evidence type="ECO:0000256" key="1">
    <source>
        <dbReference type="ARBA" id="ARBA00004196"/>
    </source>
</evidence>
<evidence type="ECO:0000256" key="2">
    <source>
        <dbReference type="ARBA" id="ARBA00007639"/>
    </source>
</evidence>
<dbReference type="Pfam" id="PF13407">
    <property type="entry name" value="Peripla_BP_4"/>
    <property type="match status" value="1"/>
</dbReference>
<dbReference type="PANTHER" id="PTHR30036:SF7">
    <property type="entry name" value="ABC TRANSPORTER PERIPLASMIC-BINDING PROTEIN YPHF"/>
    <property type="match status" value="1"/>
</dbReference>
<dbReference type="RefSeq" id="WP_218025743.1">
    <property type="nucleotide sequence ID" value="NZ_AP025739.1"/>
</dbReference>
<accession>A0A402D438</accession>
<sequence length="347" mass="36351">MRHLTRPITLGLLCGAVLTAGCGAHKDASGGGGGGGATSSAGKTVNVYLLPKQKGIAYFTSCSVGAEAAAKELGDVNLVYDGPTDGAPEAAASLIESWTLKGANVICVSPNDPNVLAPAMTKAKQGGVHMLTWDADSTPDSREFFVDQATSEQIGDALVDTMAKDIGGADPVGKVAIVTATLTAANQNEWIKFMQERLKKYPRLQLVAIKPCNDNQTLAFQVTQDLMKAYPDLKGVFGISSVAFPGAAEAIKQAGKSGQVLVTGLSTPNNMKPYVKDGTVKSVVLWNTEDLGYLTIYAAEAVANGKLKPGATTFHAGKLGDKKIEGDKILLGDILVFNKDNIDKFNF</sequence>
<dbReference type="InterPro" id="IPR050555">
    <property type="entry name" value="Bact_Solute-Bind_Prot2"/>
</dbReference>
<evidence type="ECO:0000256" key="7">
    <source>
        <dbReference type="ARBA" id="ARBA00025060"/>
    </source>
</evidence>
<comment type="subcellular location">
    <subcellularLocation>
        <location evidence="1">Cell envelope</location>
    </subcellularLocation>
</comment>
<dbReference type="Gene3D" id="3.40.50.2300">
    <property type="match status" value="2"/>
</dbReference>
<reference evidence="8 9" key="1">
    <citation type="journal article" date="2019" name="Int. J. Syst. Evol. Microbiol.">
        <title>Capsulimonas corticalis gen. nov., sp. nov., an aerobic capsulated bacterium, of a novel bacterial order, Capsulimonadales ord. nov., of the class Armatimonadia of the phylum Armatimonadetes.</title>
        <authorList>
            <person name="Li J."/>
            <person name="Kudo C."/>
            <person name="Tonouchi A."/>
        </authorList>
    </citation>
    <scope>NUCLEOTIDE SEQUENCE [LARGE SCALE GENOMIC DNA]</scope>
    <source>
        <strain evidence="8 9">AX-7</strain>
    </source>
</reference>
<evidence type="ECO:0000256" key="5">
    <source>
        <dbReference type="ARBA" id="ARBA00022729"/>
    </source>
</evidence>